<evidence type="ECO:0000313" key="3">
    <source>
        <dbReference type="EMBL" id="OWF51694.1"/>
    </source>
</evidence>
<keyword evidence="4" id="KW-1185">Reference proteome</keyword>
<comment type="caution">
    <text evidence="3">The sequence shown here is derived from an EMBL/GenBank/DDBJ whole genome shotgun (WGS) entry which is preliminary data.</text>
</comment>
<dbReference type="PROSITE" id="PS50041">
    <property type="entry name" value="C_TYPE_LECTIN_2"/>
    <property type="match status" value="1"/>
</dbReference>
<proteinExistence type="predicted"/>
<dbReference type="InterPro" id="IPR050111">
    <property type="entry name" value="C-type_lectin/snaclec_domain"/>
</dbReference>
<keyword evidence="3" id="KW-0430">Lectin</keyword>
<feature type="signal peptide" evidence="1">
    <location>
        <begin position="1"/>
        <end position="21"/>
    </location>
</feature>
<dbReference type="InterPro" id="IPR016186">
    <property type="entry name" value="C-type_lectin-like/link_sf"/>
</dbReference>
<dbReference type="OrthoDB" id="6154520at2759"/>
<keyword evidence="3" id="KW-0675">Receptor</keyword>
<gene>
    <name evidence="3" type="ORF">KP79_PYT23718</name>
</gene>
<keyword evidence="1" id="KW-0732">Signal</keyword>
<feature type="domain" description="C-type lectin" evidence="2">
    <location>
        <begin position="151"/>
        <end position="273"/>
    </location>
</feature>
<protein>
    <submittedName>
        <fullName evidence="3">Killer cell lectin-like receptor subfamily B member 1B allele C</fullName>
    </submittedName>
</protein>
<dbReference type="InterPro" id="IPR016187">
    <property type="entry name" value="CTDL_fold"/>
</dbReference>
<dbReference type="GO" id="GO:0030246">
    <property type="term" value="F:carbohydrate binding"/>
    <property type="evidence" value="ECO:0007669"/>
    <property type="project" value="UniProtKB-KW"/>
</dbReference>
<name>A0A210QSI6_MIZYE</name>
<dbReference type="InterPro" id="IPR001304">
    <property type="entry name" value="C-type_lectin-like"/>
</dbReference>
<dbReference type="Gene3D" id="3.10.100.10">
    <property type="entry name" value="Mannose-Binding Protein A, subunit A"/>
    <property type="match status" value="1"/>
</dbReference>
<feature type="chain" id="PRO_5012397250" evidence="1">
    <location>
        <begin position="22"/>
        <end position="276"/>
    </location>
</feature>
<evidence type="ECO:0000256" key="1">
    <source>
        <dbReference type="SAM" id="SignalP"/>
    </source>
</evidence>
<dbReference type="AlphaFoldDB" id="A0A210QSI6"/>
<dbReference type="Proteomes" id="UP000242188">
    <property type="component" value="Unassembled WGS sequence"/>
</dbReference>
<accession>A0A210QSI6</accession>
<reference evidence="3 4" key="1">
    <citation type="journal article" date="2017" name="Nat. Ecol. Evol.">
        <title>Scallop genome provides insights into evolution of bilaterian karyotype and development.</title>
        <authorList>
            <person name="Wang S."/>
            <person name="Zhang J."/>
            <person name="Jiao W."/>
            <person name="Li J."/>
            <person name="Xun X."/>
            <person name="Sun Y."/>
            <person name="Guo X."/>
            <person name="Huan P."/>
            <person name="Dong B."/>
            <person name="Zhang L."/>
            <person name="Hu X."/>
            <person name="Sun X."/>
            <person name="Wang J."/>
            <person name="Zhao C."/>
            <person name="Wang Y."/>
            <person name="Wang D."/>
            <person name="Huang X."/>
            <person name="Wang R."/>
            <person name="Lv J."/>
            <person name="Li Y."/>
            <person name="Zhang Z."/>
            <person name="Liu B."/>
            <person name="Lu W."/>
            <person name="Hui Y."/>
            <person name="Liang J."/>
            <person name="Zhou Z."/>
            <person name="Hou R."/>
            <person name="Li X."/>
            <person name="Liu Y."/>
            <person name="Li H."/>
            <person name="Ning X."/>
            <person name="Lin Y."/>
            <person name="Zhao L."/>
            <person name="Xing Q."/>
            <person name="Dou J."/>
            <person name="Li Y."/>
            <person name="Mao J."/>
            <person name="Guo H."/>
            <person name="Dou H."/>
            <person name="Li T."/>
            <person name="Mu C."/>
            <person name="Jiang W."/>
            <person name="Fu Q."/>
            <person name="Fu X."/>
            <person name="Miao Y."/>
            <person name="Liu J."/>
            <person name="Yu Q."/>
            <person name="Li R."/>
            <person name="Liao H."/>
            <person name="Li X."/>
            <person name="Kong Y."/>
            <person name="Jiang Z."/>
            <person name="Chourrout D."/>
            <person name="Li R."/>
            <person name="Bao Z."/>
        </authorList>
    </citation>
    <scope>NUCLEOTIDE SEQUENCE [LARGE SCALE GENOMIC DNA]</scope>
    <source>
        <strain evidence="3 4">PY_sf001</strain>
    </source>
</reference>
<dbReference type="Pfam" id="PF00059">
    <property type="entry name" value="Lectin_C"/>
    <property type="match status" value="1"/>
</dbReference>
<dbReference type="SMART" id="SM00034">
    <property type="entry name" value="CLECT"/>
    <property type="match status" value="1"/>
</dbReference>
<sequence>MKACMVIAGLILISMYDQVFSDDNDSVEKVEEQSLTSELVNLLNGTYFNLNEKVCQLQRKVDAIERVADPDHQCECNETEINEFKQAVSDELNAFSKILSGFENQMRLLQNEQAELRELIGGGDSDEDASTTTTSTTTPAPRVCYPGWFSSPEKCYYVSSTSEKTEWSLAISRCTAKGAKLVEIQTDKEATFIMSRLPSRVGNTDILYTGRKRNDRDDWVFVSNDKMVDTSVRTWARGNPDGGSQRCGCTRQSNNFLMLDCFCIGHNLFYICEIER</sequence>
<evidence type="ECO:0000259" key="2">
    <source>
        <dbReference type="PROSITE" id="PS50041"/>
    </source>
</evidence>
<dbReference type="SUPFAM" id="SSF56436">
    <property type="entry name" value="C-type lectin-like"/>
    <property type="match status" value="1"/>
</dbReference>
<dbReference type="PANTHER" id="PTHR22803">
    <property type="entry name" value="MANNOSE, PHOSPHOLIPASE, LECTIN RECEPTOR RELATED"/>
    <property type="match status" value="1"/>
</dbReference>
<organism evidence="3 4">
    <name type="scientific">Mizuhopecten yessoensis</name>
    <name type="common">Japanese scallop</name>
    <name type="synonym">Patinopecten yessoensis</name>
    <dbReference type="NCBI Taxonomy" id="6573"/>
    <lineage>
        <taxon>Eukaryota</taxon>
        <taxon>Metazoa</taxon>
        <taxon>Spiralia</taxon>
        <taxon>Lophotrochozoa</taxon>
        <taxon>Mollusca</taxon>
        <taxon>Bivalvia</taxon>
        <taxon>Autobranchia</taxon>
        <taxon>Pteriomorphia</taxon>
        <taxon>Pectinida</taxon>
        <taxon>Pectinoidea</taxon>
        <taxon>Pectinidae</taxon>
        <taxon>Mizuhopecten</taxon>
    </lineage>
</organism>
<evidence type="ECO:0000313" key="4">
    <source>
        <dbReference type="Proteomes" id="UP000242188"/>
    </source>
</evidence>
<dbReference type="EMBL" id="NEDP02002128">
    <property type="protein sequence ID" value="OWF51694.1"/>
    <property type="molecule type" value="Genomic_DNA"/>
</dbReference>